<evidence type="ECO:0000313" key="2">
    <source>
        <dbReference type="Proteomes" id="UP000324222"/>
    </source>
</evidence>
<comment type="caution">
    <text evidence="1">The sequence shown here is derived from an EMBL/GenBank/DDBJ whole genome shotgun (WGS) entry which is preliminary data.</text>
</comment>
<accession>A0A5B7FHK1</accession>
<proteinExistence type="predicted"/>
<dbReference type="EMBL" id="VSRR010006271">
    <property type="protein sequence ID" value="MPC44408.1"/>
    <property type="molecule type" value="Genomic_DNA"/>
</dbReference>
<reference evidence="1 2" key="1">
    <citation type="submission" date="2019-05" db="EMBL/GenBank/DDBJ databases">
        <title>Another draft genome of Portunus trituberculatus and its Hox gene families provides insights of decapod evolution.</title>
        <authorList>
            <person name="Jeong J.-H."/>
            <person name="Song I."/>
            <person name="Kim S."/>
            <person name="Choi T."/>
            <person name="Kim D."/>
            <person name="Ryu S."/>
            <person name="Kim W."/>
        </authorList>
    </citation>
    <scope>NUCLEOTIDE SEQUENCE [LARGE SCALE GENOMIC DNA]</scope>
    <source>
        <tissue evidence="1">Muscle</tissue>
    </source>
</reference>
<evidence type="ECO:0000313" key="1">
    <source>
        <dbReference type="EMBL" id="MPC44408.1"/>
    </source>
</evidence>
<dbReference type="AlphaFoldDB" id="A0A5B7FHK1"/>
<sequence length="88" mass="10152">MAVRVRLGPTDNRPRPLPFLLPLTSRPNQSFQLHRQPPIRYTRSYPNPNFIHWLVPFTNPPPFPPPRIPSVCEDPFSQAITGCGFRFS</sequence>
<organism evidence="1 2">
    <name type="scientific">Portunus trituberculatus</name>
    <name type="common">Swimming crab</name>
    <name type="synonym">Neptunus trituberculatus</name>
    <dbReference type="NCBI Taxonomy" id="210409"/>
    <lineage>
        <taxon>Eukaryota</taxon>
        <taxon>Metazoa</taxon>
        <taxon>Ecdysozoa</taxon>
        <taxon>Arthropoda</taxon>
        <taxon>Crustacea</taxon>
        <taxon>Multicrustacea</taxon>
        <taxon>Malacostraca</taxon>
        <taxon>Eumalacostraca</taxon>
        <taxon>Eucarida</taxon>
        <taxon>Decapoda</taxon>
        <taxon>Pleocyemata</taxon>
        <taxon>Brachyura</taxon>
        <taxon>Eubrachyura</taxon>
        <taxon>Portunoidea</taxon>
        <taxon>Portunidae</taxon>
        <taxon>Portuninae</taxon>
        <taxon>Portunus</taxon>
    </lineage>
</organism>
<protein>
    <submittedName>
        <fullName evidence="1">Uncharacterized protein</fullName>
    </submittedName>
</protein>
<dbReference type="Proteomes" id="UP000324222">
    <property type="component" value="Unassembled WGS sequence"/>
</dbReference>
<keyword evidence="2" id="KW-1185">Reference proteome</keyword>
<gene>
    <name evidence="1" type="ORF">E2C01_038081</name>
</gene>
<name>A0A5B7FHK1_PORTR</name>